<dbReference type="EMBL" id="LPZR01000079">
    <property type="protein sequence ID" value="KYO54803.1"/>
    <property type="molecule type" value="Genomic_DNA"/>
</dbReference>
<comment type="caution">
    <text evidence="2">The sequence shown here is derived from an EMBL/GenBank/DDBJ whole genome shotgun (WGS) entry which is preliminary data.</text>
</comment>
<dbReference type="Proteomes" id="UP000075787">
    <property type="component" value="Unassembled WGS sequence"/>
</dbReference>
<evidence type="ECO:0000313" key="3">
    <source>
        <dbReference type="Proteomes" id="UP000075787"/>
    </source>
</evidence>
<sequence>MMTTGTDGPPDHVEDAGHIEGDRPTMTTSPFHPTRLHPMRPHAGIGPTRRRVLGLAAGLAAAGLLAGCASEPLPEGPKPIRFDDKPKFRLNVARVQLLDNYQPPRKAPNVEHLFPTSPARAAGDWARDRLEAAGVSGTARLVIRDASVIEKPLPQTGGIRGTFTQEPTDEYAATLIATLEILSETGERQAYVDVESRLIRAIDASGSPLAREVAFDRMTRDLLAGFDQRLSENLNTTLKDYVL</sequence>
<gene>
    <name evidence="2" type="ORF">AUP44_03100</name>
</gene>
<evidence type="ECO:0008006" key="4">
    <source>
        <dbReference type="Google" id="ProtNLM"/>
    </source>
</evidence>
<feature type="compositionally biased region" description="Basic and acidic residues" evidence="1">
    <location>
        <begin position="9"/>
        <end position="23"/>
    </location>
</feature>
<evidence type="ECO:0000256" key="1">
    <source>
        <dbReference type="SAM" id="MobiDB-lite"/>
    </source>
</evidence>
<proteinExistence type="predicted"/>
<dbReference type="AlphaFoldDB" id="A0A162LFR4"/>
<evidence type="ECO:0000313" key="2">
    <source>
        <dbReference type="EMBL" id="KYO54803.1"/>
    </source>
</evidence>
<name>A0A162LFR4_9PROT</name>
<accession>A0A162LFR4</accession>
<protein>
    <recommendedName>
        <fullName evidence="4">Lipoprotein</fullName>
    </recommendedName>
</protein>
<reference evidence="2 3" key="1">
    <citation type="submission" date="2015-12" db="EMBL/GenBank/DDBJ databases">
        <title>Genome sequence of Tistrella mobilis MCCC 1A02139.</title>
        <authorList>
            <person name="Lu L."/>
            <person name="Lai Q."/>
            <person name="Shao Z."/>
            <person name="Qian P."/>
        </authorList>
    </citation>
    <scope>NUCLEOTIDE SEQUENCE [LARGE SCALE GENOMIC DNA]</scope>
    <source>
        <strain evidence="2 3">MCCC 1A02139</strain>
    </source>
</reference>
<feature type="region of interest" description="Disordered" evidence="1">
    <location>
        <begin position="1"/>
        <end position="37"/>
    </location>
</feature>
<organism evidence="2 3">
    <name type="scientific">Tistrella mobilis</name>
    <dbReference type="NCBI Taxonomy" id="171437"/>
    <lineage>
        <taxon>Bacteria</taxon>
        <taxon>Pseudomonadati</taxon>
        <taxon>Pseudomonadota</taxon>
        <taxon>Alphaproteobacteria</taxon>
        <taxon>Geminicoccales</taxon>
        <taxon>Geminicoccaceae</taxon>
        <taxon>Tistrella</taxon>
    </lineage>
</organism>